<feature type="transmembrane region" description="Helical" evidence="1">
    <location>
        <begin position="233"/>
        <end position="250"/>
    </location>
</feature>
<dbReference type="Proteomes" id="UP001231370">
    <property type="component" value="Unassembled WGS sequence"/>
</dbReference>
<feature type="transmembrane region" description="Helical" evidence="1">
    <location>
        <begin position="256"/>
        <end position="276"/>
    </location>
</feature>
<feature type="transmembrane region" description="Helical" evidence="1">
    <location>
        <begin position="327"/>
        <end position="348"/>
    </location>
</feature>
<feature type="transmembrane region" description="Helical" evidence="1">
    <location>
        <begin position="168"/>
        <end position="186"/>
    </location>
</feature>
<protein>
    <submittedName>
        <fullName evidence="2">AbrB family transcriptional regulator</fullName>
    </submittedName>
</protein>
<dbReference type="RefSeq" id="WP_283761972.1">
    <property type="nucleotide sequence ID" value="NZ_JAQPOK010000062.1"/>
</dbReference>
<dbReference type="NCBIfam" id="TIGR03082">
    <property type="entry name" value="Gneg_AbrB_dup"/>
    <property type="match status" value="2"/>
</dbReference>
<dbReference type="EMBL" id="JAQPOK010000062">
    <property type="protein sequence ID" value="MDJ1178660.1"/>
    <property type="molecule type" value="Genomic_DNA"/>
</dbReference>
<dbReference type="Pfam" id="PF05145">
    <property type="entry name" value="AbrB"/>
    <property type="match status" value="1"/>
</dbReference>
<dbReference type="InterPro" id="IPR017516">
    <property type="entry name" value="AbrB_dup"/>
</dbReference>
<keyword evidence="3" id="KW-1185">Reference proteome</keyword>
<feature type="transmembrane region" description="Helical" evidence="1">
    <location>
        <begin position="25"/>
        <end position="42"/>
    </location>
</feature>
<dbReference type="PANTHER" id="PTHR38457:SF1">
    <property type="entry name" value="REGULATOR ABRB-RELATED"/>
    <property type="match status" value="1"/>
</dbReference>
<dbReference type="PIRSF" id="PIRSF038991">
    <property type="entry name" value="Protein_AbrB"/>
    <property type="match status" value="1"/>
</dbReference>
<proteinExistence type="predicted"/>
<feature type="transmembrane region" description="Helical" evidence="1">
    <location>
        <begin position="73"/>
        <end position="93"/>
    </location>
</feature>
<accession>A0ABT7BHL6</accession>
<evidence type="ECO:0000313" key="2">
    <source>
        <dbReference type="EMBL" id="MDJ1178660.1"/>
    </source>
</evidence>
<feature type="transmembrane region" description="Helical" evidence="1">
    <location>
        <begin position="288"/>
        <end position="307"/>
    </location>
</feature>
<gene>
    <name evidence="2" type="ORF">PJF56_07280</name>
</gene>
<evidence type="ECO:0000313" key="3">
    <source>
        <dbReference type="Proteomes" id="UP001231370"/>
    </source>
</evidence>
<keyword evidence="1" id="KW-0812">Transmembrane</keyword>
<feature type="transmembrane region" description="Helical" evidence="1">
    <location>
        <begin position="48"/>
        <end position="66"/>
    </location>
</feature>
<organism evidence="2 3">
    <name type="scientific">Roseofilum halophilum BLCC-M91</name>
    <dbReference type="NCBI Taxonomy" id="3022259"/>
    <lineage>
        <taxon>Bacteria</taxon>
        <taxon>Bacillati</taxon>
        <taxon>Cyanobacteriota</taxon>
        <taxon>Cyanophyceae</taxon>
        <taxon>Desertifilales</taxon>
        <taxon>Desertifilaceae</taxon>
        <taxon>Roseofilum</taxon>
        <taxon>Roseofilum halophilum</taxon>
    </lineage>
</organism>
<dbReference type="InterPro" id="IPR007820">
    <property type="entry name" value="AbrB_fam"/>
</dbReference>
<comment type="caution">
    <text evidence="2">The sequence shown here is derived from an EMBL/GenBank/DDBJ whole genome shotgun (WGS) entry which is preliminary data.</text>
</comment>
<keyword evidence="1" id="KW-0472">Membrane</keyword>
<feature type="transmembrane region" description="Helical" evidence="1">
    <location>
        <begin position="206"/>
        <end position="226"/>
    </location>
</feature>
<sequence>MVDVPEHNQANQKSPQEKLRETVKINLYYIGLVAIASTTALLGNALHIPVSWLVGPMLFGLIWAIVRGEAQPLPSIFSIIGQAIIALTTATRFSLDTLILVKTYALPLLGCITITGLLSVFNGYLLSRWAGLDKATGFLGCLPGAGPSLIALSEDLGADAIAVAFLQYLRILLVSVIVPSLVTFWSGETINQPIPPPDVSASTSSLSPSLNLGILALCSLFGVLIGRGIKLPAAVFLGPFFLGLITFWSLPYPLHVPAPIFAAGLLLFGLSIGLKFDRQVAQNLIKSMVIQLGLVMILIAICLGVGYEFHQLTHIDTLTAILGTTPGGISSMTATVIEIGGNAGLVVAMQMTRMFLILLLSPWLASSLLSSQPVKE</sequence>
<feature type="transmembrane region" description="Helical" evidence="1">
    <location>
        <begin position="105"/>
        <end position="126"/>
    </location>
</feature>
<keyword evidence="1" id="KW-1133">Transmembrane helix</keyword>
<dbReference type="PANTHER" id="PTHR38457">
    <property type="entry name" value="REGULATOR ABRB-RELATED"/>
    <property type="match status" value="1"/>
</dbReference>
<name>A0ABT7BHL6_9CYAN</name>
<evidence type="ECO:0000256" key="1">
    <source>
        <dbReference type="SAM" id="Phobius"/>
    </source>
</evidence>
<reference evidence="2 3" key="1">
    <citation type="submission" date="2023-01" db="EMBL/GenBank/DDBJ databases">
        <title>Novel diversity within Roseofilum (Cyanobacteria; Desertifilaceae) from marine benthic mats with descriptions of four novel species.</title>
        <authorList>
            <person name="Wang Y."/>
            <person name="Berthold D.E."/>
            <person name="Hu J."/>
            <person name="Lefler F.W."/>
            <person name="Laughinghouse H.D. IV."/>
        </authorList>
    </citation>
    <scope>NUCLEOTIDE SEQUENCE [LARGE SCALE GENOMIC DNA]</scope>
    <source>
        <strain evidence="2 3">BLCC-M91</strain>
    </source>
</reference>